<protein>
    <submittedName>
        <fullName evidence="1">Uncharacterized protein</fullName>
    </submittedName>
</protein>
<dbReference type="AlphaFoldDB" id="A0AAD2JYJ5"/>
<gene>
    <name evidence="1" type="ORF">MYCIT1_LOCUS12282</name>
</gene>
<dbReference type="EMBL" id="CAVNYO010000138">
    <property type="protein sequence ID" value="CAK5268928.1"/>
    <property type="molecule type" value="Genomic_DNA"/>
</dbReference>
<comment type="caution">
    <text evidence="1">The sequence shown here is derived from an EMBL/GenBank/DDBJ whole genome shotgun (WGS) entry which is preliminary data.</text>
</comment>
<name>A0AAD2JYJ5_9AGAR</name>
<dbReference type="Proteomes" id="UP001295794">
    <property type="component" value="Unassembled WGS sequence"/>
</dbReference>
<keyword evidence="2" id="KW-1185">Reference proteome</keyword>
<reference evidence="1" key="1">
    <citation type="submission" date="2023-11" db="EMBL/GenBank/DDBJ databases">
        <authorList>
            <person name="De Vega J J."/>
            <person name="De Vega J J."/>
        </authorList>
    </citation>
    <scope>NUCLEOTIDE SEQUENCE</scope>
</reference>
<sequence length="66" mass="7351">MTHDIVIIEDRLVEIMSPNCRVRVTSCNRVGLSMPASESRIDNRVSTPSVTDHVLQYVPIPTNSSL</sequence>
<proteinExistence type="predicted"/>
<evidence type="ECO:0000313" key="1">
    <source>
        <dbReference type="EMBL" id="CAK5268928.1"/>
    </source>
</evidence>
<organism evidence="1 2">
    <name type="scientific">Mycena citricolor</name>
    <dbReference type="NCBI Taxonomy" id="2018698"/>
    <lineage>
        <taxon>Eukaryota</taxon>
        <taxon>Fungi</taxon>
        <taxon>Dikarya</taxon>
        <taxon>Basidiomycota</taxon>
        <taxon>Agaricomycotina</taxon>
        <taxon>Agaricomycetes</taxon>
        <taxon>Agaricomycetidae</taxon>
        <taxon>Agaricales</taxon>
        <taxon>Marasmiineae</taxon>
        <taxon>Mycenaceae</taxon>
        <taxon>Mycena</taxon>
    </lineage>
</organism>
<evidence type="ECO:0000313" key="2">
    <source>
        <dbReference type="Proteomes" id="UP001295794"/>
    </source>
</evidence>
<accession>A0AAD2JYJ5</accession>